<evidence type="ECO:0000259" key="7">
    <source>
        <dbReference type="Pfam" id="PF21982"/>
    </source>
</evidence>
<feature type="domain" description="RecX second three-helical" evidence="6">
    <location>
        <begin position="105"/>
        <end position="144"/>
    </location>
</feature>
<dbReference type="PANTHER" id="PTHR33602">
    <property type="entry name" value="REGULATORY PROTEIN RECX FAMILY PROTEIN"/>
    <property type="match status" value="1"/>
</dbReference>
<protein>
    <recommendedName>
        <fullName evidence="3 5">Regulatory protein RecX</fullName>
    </recommendedName>
</protein>
<evidence type="ECO:0000256" key="2">
    <source>
        <dbReference type="ARBA" id="ARBA00009695"/>
    </source>
</evidence>
<keyword evidence="4 5" id="KW-0963">Cytoplasm</keyword>
<dbReference type="HAMAP" id="MF_01114">
    <property type="entry name" value="RecX"/>
    <property type="match status" value="1"/>
</dbReference>
<evidence type="ECO:0000256" key="3">
    <source>
        <dbReference type="ARBA" id="ARBA00018111"/>
    </source>
</evidence>
<dbReference type="InterPro" id="IPR053926">
    <property type="entry name" value="RecX_HTH_1st"/>
</dbReference>
<evidence type="ECO:0000256" key="1">
    <source>
        <dbReference type="ARBA" id="ARBA00004496"/>
    </source>
</evidence>
<feature type="domain" description="RecX first three-helical" evidence="7">
    <location>
        <begin position="62"/>
        <end position="98"/>
    </location>
</feature>
<dbReference type="Proteomes" id="UP000824074">
    <property type="component" value="Unassembled WGS sequence"/>
</dbReference>
<reference evidence="8" key="2">
    <citation type="journal article" date="2021" name="PeerJ">
        <title>Extensive microbial diversity within the chicken gut microbiome revealed by metagenomics and culture.</title>
        <authorList>
            <person name="Gilroy R."/>
            <person name="Ravi A."/>
            <person name="Getino M."/>
            <person name="Pursley I."/>
            <person name="Horton D.L."/>
            <person name="Alikhan N.F."/>
            <person name="Baker D."/>
            <person name="Gharbi K."/>
            <person name="Hall N."/>
            <person name="Watson M."/>
            <person name="Adriaenssens E.M."/>
            <person name="Foster-Nyarko E."/>
            <person name="Jarju S."/>
            <person name="Secka A."/>
            <person name="Antonio M."/>
            <person name="Oren A."/>
            <person name="Chaudhuri R.R."/>
            <person name="La Ragione R."/>
            <person name="Hildebrand F."/>
            <person name="Pallen M.J."/>
        </authorList>
    </citation>
    <scope>NUCLEOTIDE SEQUENCE</scope>
    <source>
        <strain evidence="8">CHK193-30670</strain>
    </source>
</reference>
<evidence type="ECO:0000313" key="9">
    <source>
        <dbReference type="Proteomes" id="UP000824074"/>
    </source>
</evidence>
<dbReference type="Pfam" id="PF21982">
    <property type="entry name" value="RecX_HTH1"/>
    <property type="match status" value="1"/>
</dbReference>
<comment type="caution">
    <text evidence="8">The sequence shown here is derived from an EMBL/GenBank/DDBJ whole genome shotgun (WGS) entry which is preliminary data.</text>
</comment>
<dbReference type="AlphaFoldDB" id="A0A9D1IRI8"/>
<comment type="function">
    <text evidence="5">Modulates RecA activity.</text>
</comment>
<proteinExistence type="inferred from homology"/>
<dbReference type="GO" id="GO:0006282">
    <property type="term" value="P:regulation of DNA repair"/>
    <property type="evidence" value="ECO:0007669"/>
    <property type="project" value="UniProtKB-UniRule"/>
</dbReference>
<dbReference type="Pfam" id="PF02631">
    <property type="entry name" value="RecX_HTH2"/>
    <property type="match status" value="1"/>
</dbReference>
<name>A0A9D1IRI8_9FIRM</name>
<dbReference type="PANTHER" id="PTHR33602:SF1">
    <property type="entry name" value="REGULATORY PROTEIN RECX FAMILY PROTEIN"/>
    <property type="match status" value="1"/>
</dbReference>
<dbReference type="GO" id="GO:0005737">
    <property type="term" value="C:cytoplasm"/>
    <property type="evidence" value="ECO:0007669"/>
    <property type="project" value="UniProtKB-SubCell"/>
</dbReference>
<gene>
    <name evidence="5" type="primary">recX</name>
    <name evidence="8" type="ORF">IAB68_05055</name>
</gene>
<evidence type="ECO:0000259" key="6">
    <source>
        <dbReference type="Pfam" id="PF02631"/>
    </source>
</evidence>
<dbReference type="Gene3D" id="1.10.10.10">
    <property type="entry name" value="Winged helix-like DNA-binding domain superfamily/Winged helix DNA-binding domain"/>
    <property type="match status" value="3"/>
</dbReference>
<accession>A0A9D1IRI8</accession>
<comment type="subcellular location">
    <subcellularLocation>
        <location evidence="1 5">Cytoplasm</location>
    </subcellularLocation>
</comment>
<reference evidence="8" key="1">
    <citation type="submission" date="2020-10" db="EMBL/GenBank/DDBJ databases">
        <authorList>
            <person name="Gilroy R."/>
        </authorList>
    </citation>
    <scope>NUCLEOTIDE SEQUENCE</scope>
    <source>
        <strain evidence="8">CHK193-30670</strain>
    </source>
</reference>
<evidence type="ECO:0000256" key="5">
    <source>
        <dbReference type="HAMAP-Rule" id="MF_01114"/>
    </source>
</evidence>
<comment type="similarity">
    <text evidence="2 5">Belongs to the RecX family.</text>
</comment>
<sequence length="257" mass="30576">MKILKYKKIGKDKYKITLDDNKEIELYEDVIVKNNLLLNKEIEDDKLDALLKQNEEEKNYFLALKYISIKMRSIKEIKNYLSKKNVSNNVIQNIVKRLIKEGYLNDALFVKAFINDQINLTLNGPIKIKNELLKHDINKDVIDEEISKIDNNLIKEKLNKLLKKQLKIKKGSYNSVKNKLINHFINLGYYKEDILNEISLLDIKTDDTKLKKDYERLYSKYKSKYNGDRLNYFIMQKLYLKGYTKEDINKVIKEDVH</sequence>
<dbReference type="InterPro" id="IPR003783">
    <property type="entry name" value="Regulatory_RecX"/>
</dbReference>
<dbReference type="EMBL" id="DVMT01000051">
    <property type="protein sequence ID" value="HIU40649.1"/>
    <property type="molecule type" value="Genomic_DNA"/>
</dbReference>
<evidence type="ECO:0000313" key="8">
    <source>
        <dbReference type="EMBL" id="HIU40649.1"/>
    </source>
</evidence>
<dbReference type="InterPro" id="IPR036388">
    <property type="entry name" value="WH-like_DNA-bd_sf"/>
</dbReference>
<organism evidence="8 9">
    <name type="scientific">Candidatus Aphodocola excrementigallinarum</name>
    <dbReference type="NCBI Taxonomy" id="2840670"/>
    <lineage>
        <taxon>Bacteria</taxon>
        <taxon>Bacillati</taxon>
        <taxon>Bacillota</taxon>
        <taxon>Bacilli</taxon>
        <taxon>Candidatus Aphodocola</taxon>
    </lineage>
</organism>
<dbReference type="InterPro" id="IPR053924">
    <property type="entry name" value="RecX_HTH_2nd"/>
</dbReference>
<evidence type="ECO:0000256" key="4">
    <source>
        <dbReference type="ARBA" id="ARBA00022490"/>
    </source>
</evidence>